<evidence type="ECO:0000313" key="3">
    <source>
        <dbReference type="Proteomes" id="UP000594800"/>
    </source>
</evidence>
<reference evidence="2 3" key="1">
    <citation type="submission" date="2020-11" db="EMBL/GenBank/DDBJ databases">
        <title>Description of Pontivivens ytuae sp. nov. isolated from deep sea sediment of Mariana Trench.</title>
        <authorList>
            <person name="Wang Z."/>
            <person name="Sun Q.-L."/>
            <person name="Xu X.-D."/>
            <person name="Tang Y.-Z."/>
            <person name="Zhang J."/>
        </authorList>
    </citation>
    <scope>NUCLEOTIDE SEQUENCE [LARGE SCALE GENOMIC DNA]</scope>
    <source>
        <strain evidence="2 3">MT2928</strain>
    </source>
</reference>
<feature type="domain" description="DUF1508" evidence="1">
    <location>
        <begin position="62"/>
        <end position="93"/>
    </location>
</feature>
<dbReference type="SUPFAM" id="SSF160113">
    <property type="entry name" value="YegP-like"/>
    <property type="match status" value="2"/>
</dbReference>
<keyword evidence="3" id="KW-1185">Reference proteome</keyword>
<dbReference type="RefSeq" id="WP_196101648.1">
    <property type="nucleotide sequence ID" value="NZ_CP064942.1"/>
</dbReference>
<organism evidence="2 3">
    <name type="scientific">Pontivivens ytuae</name>
    <dbReference type="NCBI Taxonomy" id="2789856"/>
    <lineage>
        <taxon>Bacteria</taxon>
        <taxon>Pseudomonadati</taxon>
        <taxon>Pseudomonadota</taxon>
        <taxon>Alphaproteobacteria</taxon>
        <taxon>Rhodobacterales</taxon>
        <taxon>Paracoccaceae</taxon>
        <taxon>Pontivivens</taxon>
    </lineage>
</organism>
<dbReference type="InterPro" id="IPR010879">
    <property type="entry name" value="DUF1508"/>
</dbReference>
<protein>
    <submittedName>
        <fullName evidence="2">YegP family protein</fullName>
    </submittedName>
</protein>
<accession>A0A7S9LNT5</accession>
<dbReference type="Gene3D" id="3.30.160.160">
    <property type="entry name" value="YegP-like"/>
    <property type="match status" value="2"/>
</dbReference>
<proteinExistence type="predicted"/>
<name>A0A7S9LNT5_9RHOB</name>
<dbReference type="InterPro" id="IPR036913">
    <property type="entry name" value="YegP-like_sf"/>
</dbReference>
<dbReference type="Pfam" id="PF07411">
    <property type="entry name" value="DUF1508"/>
    <property type="match status" value="2"/>
</dbReference>
<dbReference type="AlphaFoldDB" id="A0A7S9LNT5"/>
<sequence length="103" mass="11577">MAGENDTFEVYQDKKGEYRWRRTASNGNIVGASSEGYSSKKACEENMHRGYVATDKWEFYTDKAGEHRWRRTASNGNVVGASTEGYSSAAYAKENAARQGYKE</sequence>
<dbReference type="Proteomes" id="UP000594800">
    <property type="component" value="Chromosome"/>
</dbReference>
<dbReference type="EMBL" id="CP064942">
    <property type="protein sequence ID" value="QPH52434.1"/>
    <property type="molecule type" value="Genomic_DNA"/>
</dbReference>
<dbReference type="KEGG" id="poz:I0K15_11415"/>
<gene>
    <name evidence="2" type="ORF">I0K15_11415</name>
</gene>
<evidence type="ECO:0000259" key="1">
    <source>
        <dbReference type="Pfam" id="PF07411"/>
    </source>
</evidence>
<feature type="domain" description="DUF1508" evidence="1">
    <location>
        <begin position="13"/>
        <end position="45"/>
    </location>
</feature>
<evidence type="ECO:0000313" key="2">
    <source>
        <dbReference type="EMBL" id="QPH52434.1"/>
    </source>
</evidence>